<dbReference type="GO" id="GO:0046982">
    <property type="term" value="F:protein heterodimerization activity"/>
    <property type="evidence" value="ECO:0007669"/>
    <property type="project" value="InterPro"/>
</dbReference>
<keyword evidence="4" id="KW-0812">Transmembrane</keyword>
<dbReference type="InterPro" id="IPR051377">
    <property type="entry name" value="DNA_Pol-Epsilon_Subunit"/>
</dbReference>
<feature type="transmembrane region" description="Helical" evidence="4">
    <location>
        <begin position="12"/>
        <end position="30"/>
    </location>
</feature>
<dbReference type="CDD" id="cd22928">
    <property type="entry name" value="HFD_POLE3_DPB4"/>
    <property type="match status" value="1"/>
</dbReference>
<dbReference type="GO" id="GO:0031507">
    <property type="term" value="P:heterochromatin formation"/>
    <property type="evidence" value="ECO:0007669"/>
    <property type="project" value="TreeGrafter"/>
</dbReference>
<evidence type="ECO:0000256" key="1">
    <source>
        <dbReference type="ARBA" id="ARBA00004123"/>
    </source>
</evidence>
<evidence type="ECO:0000256" key="4">
    <source>
        <dbReference type="SAM" id="Phobius"/>
    </source>
</evidence>
<dbReference type="Gene3D" id="1.10.20.10">
    <property type="entry name" value="Histone, subunit A"/>
    <property type="match status" value="1"/>
</dbReference>
<evidence type="ECO:0008006" key="7">
    <source>
        <dbReference type="Google" id="ProtNLM"/>
    </source>
</evidence>
<name>A0AAV9IGC7_9RHOD</name>
<keyword evidence="6" id="KW-1185">Reference proteome</keyword>
<comment type="subcellular location">
    <subcellularLocation>
        <location evidence="1">Nucleus</location>
    </subcellularLocation>
</comment>
<dbReference type="GO" id="GO:0008622">
    <property type="term" value="C:epsilon DNA polymerase complex"/>
    <property type="evidence" value="ECO:0007669"/>
    <property type="project" value="TreeGrafter"/>
</dbReference>
<sequence>MHRQIPIEKDALLAFSASATVWITYLTAIATEVMKERKRSTLSVEDLFSALNETDFGDFVEPLQQFLQEYKEQQTKKKEAKWEQKQAELGNHVAAQGTKPPGDDDHGMEEEPESGNVDGMETYDQKQQASIESLLN</sequence>
<accession>A0AAV9IGC7</accession>
<dbReference type="PANTHER" id="PTHR46172">
    <property type="entry name" value="DNA POLYMERASE EPSILON SUBUNIT 3"/>
    <property type="match status" value="1"/>
</dbReference>
<comment type="caution">
    <text evidence="5">The sequence shown here is derived from an EMBL/GenBank/DDBJ whole genome shotgun (WGS) entry which is preliminary data.</text>
</comment>
<dbReference type="InterPro" id="IPR009072">
    <property type="entry name" value="Histone-fold"/>
</dbReference>
<dbReference type="SUPFAM" id="SSF47113">
    <property type="entry name" value="Histone-fold"/>
    <property type="match status" value="1"/>
</dbReference>
<dbReference type="EMBL" id="JANCYU010000039">
    <property type="protein sequence ID" value="KAK4526383.1"/>
    <property type="molecule type" value="Genomic_DNA"/>
</dbReference>
<gene>
    <name evidence="5" type="ORF">GAYE_SCF23G4297</name>
</gene>
<keyword evidence="4" id="KW-0472">Membrane</keyword>
<feature type="compositionally biased region" description="Basic and acidic residues" evidence="3">
    <location>
        <begin position="74"/>
        <end position="86"/>
    </location>
</feature>
<feature type="region of interest" description="Disordered" evidence="3">
    <location>
        <begin position="74"/>
        <end position="136"/>
    </location>
</feature>
<keyword evidence="4" id="KW-1133">Transmembrane helix</keyword>
<evidence type="ECO:0000313" key="6">
    <source>
        <dbReference type="Proteomes" id="UP001300502"/>
    </source>
</evidence>
<dbReference type="Proteomes" id="UP001300502">
    <property type="component" value="Unassembled WGS sequence"/>
</dbReference>
<evidence type="ECO:0000313" key="5">
    <source>
        <dbReference type="EMBL" id="KAK4526383.1"/>
    </source>
</evidence>
<dbReference type="GO" id="GO:0008623">
    <property type="term" value="C:CHRAC"/>
    <property type="evidence" value="ECO:0007669"/>
    <property type="project" value="TreeGrafter"/>
</dbReference>
<feature type="compositionally biased region" description="Polar residues" evidence="3">
    <location>
        <begin position="125"/>
        <end position="136"/>
    </location>
</feature>
<evidence type="ECO:0000256" key="2">
    <source>
        <dbReference type="ARBA" id="ARBA00023242"/>
    </source>
</evidence>
<dbReference type="GO" id="GO:0031490">
    <property type="term" value="F:chromatin DNA binding"/>
    <property type="evidence" value="ECO:0007669"/>
    <property type="project" value="TreeGrafter"/>
</dbReference>
<reference evidence="5 6" key="1">
    <citation type="submission" date="2022-07" db="EMBL/GenBank/DDBJ databases">
        <title>Genome-wide signatures of adaptation to extreme environments.</title>
        <authorList>
            <person name="Cho C.H."/>
            <person name="Yoon H.S."/>
        </authorList>
    </citation>
    <scope>NUCLEOTIDE SEQUENCE [LARGE SCALE GENOMIC DNA]</scope>
    <source>
        <strain evidence="5 6">108.79 E11</strain>
    </source>
</reference>
<keyword evidence="2" id="KW-0539">Nucleus</keyword>
<dbReference type="AlphaFoldDB" id="A0AAV9IGC7"/>
<dbReference type="GO" id="GO:0006272">
    <property type="term" value="P:leading strand elongation"/>
    <property type="evidence" value="ECO:0007669"/>
    <property type="project" value="TreeGrafter"/>
</dbReference>
<dbReference type="GO" id="GO:0006974">
    <property type="term" value="P:DNA damage response"/>
    <property type="evidence" value="ECO:0007669"/>
    <property type="project" value="TreeGrafter"/>
</dbReference>
<evidence type="ECO:0000256" key="3">
    <source>
        <dbReference type="SAM" id="MobiDB-lite"/>
    </source>
</evidence>
<organism evidence="5 6">
    <name type="scientific">Galdieria yellowstonensis</name>
    <dbReference type="NCBI Taxonomy" id="3028027"/>
    <lineage>
        <taxon>Eukaryota</taxon>
        <taxon>Rhodophyta</taxon>
        <taxon>Bangiophyceae</taxon>
        <taxon>Galdieriales</taxon>
        <taxon>Galdieriaceae</taxon>
        <taxon>Galdieria</taxon>
    </lineage>
</organism>
<proteinExistence type="predicted"/>
<protein>
    <recommendedName>
        <fullName evidence="7">Transcription factor CBF/NF-Y/archaeal histone domain-containing protein</fullName>
    </recommendedName>
</protein>
<dbReference type="PANTHER" id="PTHR46172:SF1">
    <property type="entry name" value="DNA POLYMERASE EPSILON SUBUNIT 3"/>
    <property type="match status" value="1"/>
</dbReference>